<gene>
    <name evidence="5" type="ORF">P4O66_000253</name>
</gene>
<dbReference type="EMBL" id="JAROKS010000010">
    <property type="protein sequence ID" value="KAK1800205.1"/>
    <property type="molecule type" value="Genomic_DNA"/>
</dbReference>
<dbReference type="AlphaFoldDB" id="A0AAD9DYG1"/>
<proteinExistence type="predicted"/>
<dbReference type="Pfam" id="PF00041">
    <property type="entry name" value="fn3"/>
    <property type="match status" value="1"/>
</dbReference>
<keyword evidence="3" id="KW-0472">Membrane</keyword>
<evidence type="ECO:0000313" key="6">
    <source>
        <dbReference type="Proteomes" id="UP001239994"/>
    </source>
</evidence>
<feature type="domain" description="Fibronectin type-III" evidence="4">
    <location>
        <begin position="28"/>
        <end position="133"/>
    </location>
</feature>
<keyword evidence="6" id="KW-1185">Reference proteome</keyword>
<feature type="transmembrane region" description="Helical" evidence="3">
    <location>
        <begin position="196"/>
        <end position="218"/>
    </location>
</feature>
<reference evidence="5" key="1">
    <citation type="submission" date="2023-03" db="EMBL/GenBank/DDBJ databases">
        <title>Electrophorus voltai genome.</title>
        <authorList>
            <person name="Bian C."/>
        </authorList>
    </citation>
    <scope>NUCLEOTIDE SEQUENCE</scope>
    <source>
        <strain evidence="5">CB-2022</strain>
        <tissue evidence="5">Muscle</tissue>
    </source>
</reference>
<keyword evidence="3" id="KW-0812">Transmembrane</keyword>
<dbReference type="Gene3D" id="2.60.40.10">
    <property type="entry name" value="Immunoglobulins"/>
    <property type="match status" value="2"/>
</dbReference>
<dbReference type="InterPro" id="IPR003961">
    <property type="entry name" value="FN3_dom"/>
</dbReference>
<feature type="region of interest" description="Disordered" evidence="2">
    <location>
        <begin position="303"/>
        <end position="333"/>
    </location>
</feature>
<protein>
    <recommendedName>
        <fullName evidence="4">Fibronectin type-III domain-containing protein</fullName>
    </recommendedName>
</protein>
<dbReference type="GO" id="GO:0098609">
    <property type="term" value="P:cell-cell adhesion"/>
    <property type="evidence" value="ECO:0007669"/>
    <property type="project" value="TreeGrafter"/>
</dbReference>
<evidence type="ECO:0000256" key="3">
    <source>
        <dbReference type="SAM" id="Phobius"/>
    </source>
</evidence>
<dbReference type="SMART" id="SM00060">
    <property type="entry name" value="FN3"/>
    <property type="match status" value="1"/>
</dbReference>
<evidence type="ECO:0000256" key="1">
    <source>
        <dbReference type="ARBA" id="ARBA00023157"/>
    </source>
</evidence>
<evidence type="ECO:0000313" key="5">
    <source>
        <dbReference type="EMBL" id="KAK1800205.1"/>
    </source>
</evidence>
<sequence length="550" mass="57661">MLCKAHPYFLSKEQSSDKCFTGAAPSAPPQQVTVLAVGDQNSTSVSISWDPPPTDQQNGIIQEYKVLPHIPPLLRTQKARARFVSPAPSPRVSCCSPALHPTPTLSTRPRHPPLQVWCLGNESRFHVNKTVDAAIRSVVVSGLQAGVRYRVEVAAGTSAGTGVKSEPQTIGAELQDVMTDDDGTGSSIADVVKQPAFIAGLGGACWIVLMGFSAWLYWRRKKRKGLSNYAGEGPRSAHAAARPTPRLADAAPPGASCCRPGLLKAGDPGLPWLADSWPSTSLPASGMLGAPKDHSNFGRGGKISGACGELPGREGSGLEEQITTSKPSERRDGRAELLHPSLGLAAGPLEHSFTLTLVALPSSGFLSHSTPLPDVLPAGGGEKTGTMLSDGAIYSSIDFTGKAAYSSPARGTQATPYATTQILQSSSFHELAVDRPEPRWKASLRAQQELASLGYSLTDSRACANAACACCREYQHCMGYVCATWGCTGGSTQRASAALSAGPQPGPWCHGGVDGQVGGEEAASIQTVNAAKRRHAEGEKDVTRMLLVAL</sequence>
<evidence type="ECO:0000259" key="4">
    <source>
        <dbReference type="PROSITE" id="PS50853"/>
    </source>
</evidence>
<accession>A0AAD9DYG1</accession>
<comment type="caution">
    <text evidence="5">The sequence shown here is derived from an EMBL/GenBank/DDBJ whole genome shotgun (WGS) entry which is preliminary data.</text>
</comment>
<dbReference type="InterPro" id="IPR013783">
    <property type="entry name" value="Ig-like_fold"/>
</dbReference>
<name>A0AAD9DYG1_9TELE</name>
<dbReference type="PANTHER" id="PTHR44170">
    <property type="entry name" value="PROTEIN SIDEKICK"/>
    <property type="match status" value="1"/>
</dbReference>
<dbReference type="PANTHER" id="PTHR44170:SF50">
    <property type="entry name" value="ROUNDABOUT HOMOLOG 2"/>
    <property type="match status" value="1"/>
</dbReference>
<dbReference type="InterPro" id="IPR036116">
    <property type="entry name" value="FN3_sf"/>
</dbReference>
<dbReference type="PROSITE" id="PS50853">
    <property type="entry name" value="FN3"/>
    <property type="match status" value="1"/>
</dbReference>
<feature type="region of interest" description="Disordered" evidence="2">
    <location>
        <begin position="228"/>
        <end position="253"/>
    </location>
</feature>
<evidence type="ECO:0000256" key="2">
    <source>
        <dbReference type="SAM" id="MobiDB-lite"/>
    </source>
</evidence>
<dbReference type="SUPFAM" id="SSF49265">
    <property type="entry name" value="Fibronectin type III"/>
    <property type="match status" value="1"/>
</dbReference>
<keyword evidence="3" id="KW-1133">Transmembrane helix</keyword>
<keyword evidence="1" id="KW-1015">Disulfide bond</keyword>
<dbReference type="CDD" id="cd00063">
    <property type="entry name" value="FN3"/>
    <property type="match status" value="1"/>
</dbReference>
<organism evidence="5 6">
    <name type="scientific">Electrophorus voltai</name>
    <dbReference type="NCBI Taxonomy" id="2609070"/>
    <lineage>
        <taxon>Eukaryota</taxon>
        <taxon>Metazoa</taxon>
        <taxon>Chordata</taxon>
        <taxon>Craniata</taxon>
        <taxon>Vertebrata</taxon>
        <taxon>Euteleostomi</taxon>
        <taxon>Actinopterygii</taxon>
        <taxon>Neopterygii</taxon>
        <taxon>Teleostei</taxon>
        <taxon>Ostariophysi</taxon>
        <taxon>Gymnotiformes</taxon>
        <taxon>Gymnotoidei</taxon>
        <taxon>Gymnotidae</taxon>
        <taxon>Electrophorus</taxon>
    </lineage>
</organism>
<dbReference type="Proteomes" id="UP001239994">
    <property type="component" value="Unassembled WGS sequence"/>
</dbReference>